<feature type="domain" description="Cytochrome b561 bacterial/Ni-hydrogenase" evidence="7">
    <location>
        <begin position="11"/>
        <end position="172"/>
    </location>
</feature>
<evidence type="ECO:0000256" key="2">
    <source>
        <dbReference type="ARBA" id="ARBA00022475"/>
    </source>
</evidence>
<feature type="transmembrane region" description="Helical" evidence="6">
    <location>
        <begin position="141"/>
        <end position="158"/>
    </location>
</feature>
<accession>A0A4Z0CCI9</accession>
<evidence type="ECO:0000313" key="8">
    <source>
        <dbReference type="EMBL" id="TFZ08632.1"/>
    </source>
</evidence>
<comment type="subcellular location">
    <subcellularLocation>
        <location evidence="1">Cell membrane</location>
        <topology evidence="1">Multi-pass membrane protein</topology>
    </subcellularLocation>
</comment>
<dbReference type="Pfam" id="PF01292">
    <property type="entry name" value="Ni_hydr_CYTB"/>
    <property type="match status" value="1"/>
</dbReference>
<evidence type="ECO:0000259" key="7">
    <source>
        <dbReference type="Pfam" id="PF01292"/>
    </source>
</evidence>
<keyword evidence="4 6" id="KW-1133">Transmembrane helix</keyword>
<dbReference type="GO" id="GO:0005886">
    <property type="term" value="C:plasma membrane"/>
    <property type="evidence" value="ECO:0007669"/>
    <property type="project" value="UniProtKB-SubCell"/>
</dbReference>
<feature type="transmembrane region" description="Helical" evidence="6">
    <location>
        <begin position="46"/>
        <end position="66"/>
    </location>
</feature>
<dbReference type="GO" id="GO:0020037">
    <property type="term" value="F:heme binding"/>
    <property type="evidence" value="ECO:0007669"/>
    <property type="project" value="TreeGrafter"/>
</dbReference>
<dbReference type="GO" id="GO:0009055">
    <property type="term" value="F:electron transfer activity"/>
    <property type="evidence" value="ECO:0007669"/>
    <property type="project" value="InterPro"/>
</dbReference>
<evidence type="ECO:0000256" key="6">
    <source>
        <dbReference type="SAM" id="Phobius"/>
    </source>
</evidence>
<dbReference type="PANTHER" id="PTHR30485:SF2">
    <property type="entry name" value="BLL0597 PROTEIN"/>
    <property type="match status" value="1"/>
</dbReference>
<dbReference type="InterPro" id="IPR011577">
    <property type="entry name" value="Cyt_b561_bac/Ni-Hgenase"/>
</dbReference>
<protein>
    <submittedName>
        <fullName evidence="8">Cytochrome B</fullName>
    </submittedName>
</protein>
<dbReference type="EMBL" id="SMLK01000001">
    <property type="protein sequence ID" value="TFZ08632.1"/>
    <property type="molecule type" value="Genomic_DNA"/>
</dbReference>
<reference evidence="8 9" key="1">
    <citation type="submission" date="2019-03" db="EMBL/GenBank/DDBJ databases">
        <title>Ramlibacter sp. 18x22-1, whole genome shotgun sequence.</title>
        <authorList>
            <person name="Zhang X."/>
            <person name="Feng G."/>
            <person name="Zhu H."/>
        </authorList>
    </citation>
    <scope>NUCLEOTIDE SEQUENCE [LARGE SCALE GENOMIC DNA]</scope>
    <source>
        <strain evidence="8 9">18x22-1</strain>
    </source>
</reference>
<proteinExistence type="predicted"/>
<dbReference type="AlphaFoldDB" id="A0A4Z0CCI9"/>
<evidence type="ECO:0000256" key="1">
    <source>
        <dbReference type="ARBA" id="ARBA00004651"/>
    </source>
</evidence>
<evidence type="ECO:0000313" key="9">
    <source>
        <dbReference type="Proteomes" id="UP000297839"/>
    </source>
</evidence>
<dbReference type="Proteomes" id="UP000297839">
    <property type="component" value="Unassembled WGS sequence"/>
</dbReference>
<dbReference type="InterPro" id="IPR016174">
    <property type="entry name" value="Di-haem_cyt_TM"/>
</dbReference>
<sequence length="183" mass="19926">MTATPAGATRVWDRAVRCIHWSLAATCAAAWITTAIGMRWHEPLGYVALALVALRIVWGFAGGRYARFSQFVRSPRATWAYAVQVARGAAPRYLGHNPLGGWMALTLWGCIALLGFTGWLYTTDAFWGEAWLDRTHQVLGWSTLALVVLHLAGVALTARQHREKLVKAMLSGEKPAAGPGDVA</sequence>
<gene>
    <name evidence="8" type="ORF">EZ216_05610</name>
</gene>
<keyword evidence="2" id="KW-1003">Cell membrane</keyword>
<name>A0A4Z0CCI9_9BURK</name>
<keyword evidence="3 6" id="KW-0812">Transmembrane</keyword>
<feature type="transmembrane region" description="Helical" evidence="6">
    <location>
        <begin position="102"/>
        <end position="121"/>
    </location>
</feature>
<dbReference type="SUPFAM" id="SSF81342">
    <property type="entry name" value="Transmembrane di-heme cytochromes"/>
    <property type="match status" value="1"/>
</dbReference>
<feature type="transmembrane region" description="Helical" evidence="6">
    <location>
        <begin position="21"/>
        <end position="40"/>
    </location>
</feature>
<dbReference type="GO" id="GO:0022904">
    <property type="term" value="P:respiratory electron transport chain"/>
    <property type="evidence" value="ECO:0007669"/>
    <property type="project" value="InterPro"/>
</dbReference>
<keyword evidence="9" id="KW-1185">Reference proteome</keyword>
<evidence type="ECO:0000256" key="4">
    <source>
        <dbReference type="ARBA" id="ARBA00022989"/>
    </source>
</evidence>
<dbReference type="PANTHER" id="PTHR30485">
    <property type="entry name" value="NI/FE-HYDROGENASE 1 B-TYPE CYTOCHROME SUBUNIT"/>
    <property type="match status" value="1"/>
</dbReference>
<keyword evidence="5 6" id="KW-0472">Membrane</keyword>
<dbReference type="RefSeq" id="WP_135248602.1">
    <property type="nucleotide sequence ID" value="NZ_SMLK01000001.1"/>
</dbReference>
<organism evidence="8 9">
    <name type="scientific">Ramlibacter humi</name>
    <dbReference type="NCBI Taxonomy" id="2530451"/>
    <lineage>
        <taxon>Bacteria</taxon>
        <taxon>Pseudomonadati</taxon>
        <taxon>Pseudomonadota</taxon>
        <taxon>Betaproteobacteria</taxon>
        <taxon>Burkholderiales</taxon>
        <taxon>Comamonadaceae</taxon>
        <taxon>Ramlibacter</taxon>
    </lineage>
</organism>
<dbReference type="InterPro" id="IPR051542">
    <property type="entry name" value="Hydrogenase_cytochrome"/>
</dbReference>
<comment type="caution">
    <text evidence="8">The sequence shown here is derived from an EMBL/GenBank/DDBJ whole genome shotgun (WGS) entry which is preliminary data.</text>
</comment>
<dbReference type="Gene3D" id="1.20.950.20">
    <property type="entry name" value="Transmembrane di-heme cytochromes, Chain C"/>
    <property type="match status" value="1"/>
</dbReference>
<dbReference type="OrthoDB" id="196472at2"/>
<evidence type="ECO:0000256" key="5">
    <source>
        <dbReference type="ARBA" id="ARBA00023136"/>
    </source>
</evidence>
<evidence type="ECO:0000256" key="3">
    <source>
        <dbReference type="ARBA" id="ARBA00022692"/>
    </source>
</evidence>